<evidence type="ECO:0000256" key="3">
    <source>
        <dbReference type="ARBA" id="ARBA00023002"/>
    </source>
</evidence>
<keyword evidence="3" id="KW-0560">Oxidoreductase</keyword>
<comment type="similarity">
    <text evidence="1">Belongs to the shaker potassium channel beta subunit family.</text>
</comment>
<evidence type="ECO:0000256" key="2">
    <source>
        <dbReference type="ARBA" id="ARBA00022857"/>
    </source>
</evidence>
<proteinExistence type="inferred from homology"/>
<dbReference type="PANTHER" id="PTHR43150">
    <property type="entry name" value="HYPERKINETIC, ISOFORM M"/>
    <property type="match status" value="1"/>
</dbReference>
<dbReference type="CDD" id="cd19074">
    <property type="entry name" value="Aldo_ket_red_shaker-like"/>
    <property type="match status" value="1"/>
</dbReference>
<gene>
    <name evidence="5" type="ORF">WCV65_07705</name>
</gene>
<reference evidence="5 6" key="1">
    <citation type="submission" date="2024-02" db="EMBL/GenBank/DDBJ databases">
        <title>Seven novel Bacillus-like species.</title>
        <authorList>
            <person name="Liu G."/>
        </authorList>
    </citation>
    <scope>NUCLEOTIDE SEQUENCE [LARGE SCALE GENOMIC DNA]</scope>
    <source>
        <strain evidence="5 6">FJAT-52054</strain>
    </source>
</reference>
<accession>A0ABZ2NKY3</accession>
<dbReference type="PANTHER" id="PTHR43150:SF2">
    <property type="entry name" value="HYPERKINETIC, ISOFORM M"/>
    <property type="match status" value="1"/>
</dbReference>
<evidence type="ECO:0000256" key="1">
    <source>
        <dbReference type="ARBA" id="ARBA00006515"/>
    </source>
</evidence>
<dbReference type="PRINTS" id="PR01577">
    <property type="entry name" value="KCNABCHANNEL"/>
</dbReference>
<feature type="domain" description="NADP-dependent oxidoreductase" evidence="4">
    <location>
        <begin position="15"/>
        <end position="313"/>
    </location>
</feature>
<sequence>MNYRRLGRSGLKVSEISLGSWLTFGQTIDEKSAELIIHSAYEAGINFFDCANVYAKGMAEQVMGKALKSFERESYVVTTKAFWPVGDGPNDRGLSRKHIMEQVHSSLKRMNLDYIDIFYCHRYDTETPLEETLRAIDDLIRQGKILYAGVSEWSAAQLQEAVHVADRYLLERIVVNQPQYNMFHRDIEEEIMPISEKNGISQVVWSPLAQGVLTGKYMEGKIPKGSRASNEEVNTWVKEILNDIMNRKVSMLSELASSLDISLAQLALAWTLRNPNVASTLVGASTPEQIEENAKASEVILTYEVLNEIESILAI</sequence>
<dbReference type="SUPFAM" id="SSF51430">
    <property type="entry name" value="NAD(P)-linked oxidoreductase"/>
    <property type="match status" value="1"/>
</dbReference>
<keyword evidence="2" id="KW-0521">NADP</keyword>
<dbReference type="Pfam" id="PF00248">
    <property type="entry name" value="Aldo_ket_red"/>
    <property type="match status" value="1"/>
</dbReference>
<dbReference type="Proteomes" id="UP001377337">
    <property type="component" value="Chromosome"/>
</dbReference>
<dbReference type="EMBL" id="CP147407">
    <property type="protein sequence ID" value="WXB98346.1"/>
    <property type="molecule type" value="Genomic_DNA"/>
</dbReference>
<dbReference type="InterPro" id="IPR036812">
    <property type="entry name" value="NAD(P)_OxRdtase_dom_sf"/>
</dbReference>
<evidence type="ECO:0000313" key="5">
    <source>
        <dbReference type="EMBL" id="WXB98346.1"/>
    </source>
</evidence>
<dbReference type="Gene3D" id="3.20.20.100">
    <property type="entry name" value="NADP-dependent oxidoreductase domain"/>
    <property type="match status" value="1"/>
</dbReference>
<evidence type="ECO:0000259" key="4">
    <source>
        <dbReference type="Pfam" id="PF00248"/>
    </source>
</evidence>
<keyword evidence="6" id="KW-1185">Reference proteome</keyword>
<dbReference type="InterPro" id="IPR005399">
    <property type="entry name" value="K_chnl_volt-dep_bsu_KCNAB-rel"/>
</dbReference>
<evidence type="ECO:0000313" key="6">
    <source>
        <dbReference type="Proteomes" id="UP001377337"/>
    </source>
</evidence>
<dbReference type="InterPro" id="IPR023210">
    <property type="entry name" value="NADP_OxRdtase_dom"/>
</dbReference>
<name>A0ABZ2NKY3_9BACI</name>
<protein>
    <submittedName>
        <fullName evidence="5">Aldo/keto reductase family protein</fullName>
    </submittedName>
</protein>
<organism evidence="5 6">
    <name type="scientific">Metabacillus sediminis</name>
    <dbReference type="NCBI Taxonomy" id="3117746"/>
    <lineage>
        <taxon>Bacteria</taxon>
        <taxon>Bacillati</taxon>
        <taxon>Bacillota</taxon>
        <taxon>Bacilli</taxon>
        <taxon>Bacillales</taxon>
        <taxon>Bacillaceae</taxon>
        <taxon>Metabacillus</taxon>
    </lineage>
</organism>
<dbReference type="RefSeq" id="WP_035408953.1">
    <property type="nucleotide sequence ID" value="NZ_CP147407.1"/>
</dbReference>